<name>A0A7X0RR71_9BACL</name>
<dbReference type="AlphaFoldDB" id="A0A7X0RR71"/>
<dbReference type="InterPro" id="IPR032710">
    <property type="entry name" value="NTF2-like_dom_sf"/>
</dbReference>
<dbReference type="EMBL" id="JACJVP010000025">
    <property type="protein sequence ID" value="MBB6672194.1"/>
    <property type="molecule type" value="Genomic_DNA"/>
</dbReference>
<accession>A0A7X0RR71</accession>
<dbReference type="PANTHER" id="PTHR38436">
    <property type="entry name" value="POLYKETIDE CYCLASE SNOAL-LIKE DOMAIN"/>
    <property type="match status" value="1"/>
</dbReference>
<proteinExistence type="predicted"/>
<dbReference type="GO" id="GO:0030638">
    <property type="term" value="P:polyketide metabolic process"/>
    <property type="evidence" value="ECO:0007669"/>
    <property type="project" value="InterPro"/>
</dbReference>
<sequence length="116" mass="13034">MTNTEQKNAETVIAFIEELRQRGELEHTDQFFAPQIGEAFSDRQFAVDEIFAQGDKVIARILITGTHTGMFAGHAPTGQSAKITQFREFRLADGRIAEQRAWVDTGTLLPQIQARK</sequence>
<evidence type="ECO:0000313" key="1">
    <source>
        <dbReference type="EMBL" id="MBB6672194.1"/>
    </source>
</evidence>
<dbReference type="InterPro" id="IPR009959">
    <property type="entry name" value="Cyclase_SnoaL-like"/>
</dbReference>
<comment type="caution">
    <text evidence="1">The sequence shown here is derived from an EMBL/GenBank/DDBJ whole genome shotgun (WGS) entry which is preliminary data.</text>
</comment>
<evidence type="ECO:0000313" key="2">
    <source>
        <dbReference type="Proteomes" id="UP000547209"/>
    </source>
</evidence>
<reference evidence="1 2" key="1">
    <citation type="submission" date="2020-08" db="EMBL/GenBank/DDBJ databases">
        <title>Cohnella phylogeny.</title>
        <authorList>
            <person name="Dunlap C."/>
        </authorList>
    </citation>
    <scope>NUCLEOTIDE SEQUENCE [LARGE SCALE GENOMIC DNA]</scope>
    <source>
        <strain evidence="1 2">DSM 28246</strain>
    </source>
</reference>
<dbReference type="PANTHER" id="PTHR38436:SF1">
    <property type="entry name" value="ESTER CYCLASE"/>
    <property type="match status" value="1"/>
</dbReference>
<dbReference type="SUPFAM" id="SSF54427">
    <property type="entry name" value="NTF2-like"/>
    <property type="match status" value="1"/>
</dbReference>
<dbReference type="Pfam" id="PF07366">
    <property type="entry name" value="SnoaL"/>
    <property type="match status" value="1"/>
</dbReference>
<organism evidence="1 2">
    <name type="scientific">Cohnella nanjingensis</name>
    <dbReference type="NCBI Taxonomy" id="1387779"/>
    <lineage>
        <taxon>Bacteria</taxon>
        <taxon>Bacillati</taxon>
        <taxon>Bacillota</taxon>
        <taxon>Bacilli</taxon>
        <taxon>Bacillales</taxon>
        <taxon>Paenibacillaceae</taxon>
        <taxon>Cohnella</taxon>
    </lineage>
</organism>
<protein>
    <submittedName>
        <fullName evidence="1">Ester cyclase</fullName>
    </submittedName>
</protein>
<gene>
    <name evidence="1" type="ORF">H7C19_16055</name>
</gene>
<keyword evidence="2" id="KW-1185">Reference proteome</keyword>
<dbReference type="Gene3D" id="3.10.450.50">
    <property type="match status" value="1"/>
</dbReference>
<dbReference type="Proteomes" id="UP000547209">
    <property type="component" value="Unassembled WGS sequence"/>
</dbReference>
<dbReference type="RefSeq" id="WP_185143663.1">
    <property type="nucleotide sequence ID" value="NZ_JACJVP010000025.1"/>
</dbReference>